<protein>
    <recommendedName>
        <fullName evidence="2">Nephrocystin 3-like N-terminal domain-containing protein</fullName>
    </recommendedName>
</protein>
<evidence type="ECO:0000256" key="1">
    <source>
        <dbReference type="ARBA" id="ARBA00022737"/>
    </source>
</evidence>
<evidence type="ECO:0000313" key="3">
    <source>
        <dbReference type="EMBL" id="TFL03296.1"/>
    </source>
</evidence>
<dbReference type="AlphaFoldDB" id="A0A5C3QN05"/>
<dbReference type="InterPro" id="IPR056884">
    <property type="entry name" value="NPHP3-like_N"/>
</dbReference>
<dbReference type="Proteomes" id="UP000305067">
    <property type="component" value="Unassembled WGS sequence"/>
</dbReference>
<proteinExistence type="predicted"/>
<gene>
    <name evidence="3" type="ORF">BDV98DRAFT_380544</name>
</gene>
<keyword evidence="4" id="KW-1185">Reference proteome</keyword>
<dbReference type="PANTHER" id="PTHR10039:SF14">
    <property type="entry name" value="NACHT DOMAIN-CONTAINING PROTEIN"/>
    <property type="match status" value="1"/>
</dbReference>
<dbReference type="Pfam" id="PF24883">
    <property type="entry name" value="NPHP3_N"/>
    <property type="match status" value="1"/>
</dbReference>
<dbReference type="SUPFAM" id="SSF52540">
    <property type="entry name" value="P-loop containing nucleoside triphosphate hydrolases"/>
    <property type="match status" value="1"/>
</dbReference>
<reference evidence="3 4" key="1">
    <citation type="journal article" date="2019" name="Nat. Ecol. Evol.">
        <title>Megaphylogeny resolves global patterns of mushroom evolution.</title>
        <authorList>
            <person name="Varga T."/>
            <person name="Krizsan K."/>
            <person name="Foldi C."/>
            <person name="Dima B."/>
            <person name="Sanchez-Garcia M."/>
            <person name="Sanchez-Ramirez S."/>
            <person name="Szollosi G.J."/>
            <person name="Szarkandi J.G."/>
            <person name="Papp V."/>
            <person name="Albert L."/>
            <person name="Andreopoulos W."/>
            <person name="Angelini C."/>
            <person name="Antonin V."/>
            <person name="Barry K.W."/>
            <person name="Bougher N.L."/>
            <person name="Buchanan P."/>
            <person name="Buyck B."/>
            <person name="Bense V."/>
            <person name="Catcheside P."/>
            <person name="Chovatia M."/>
            <person name="Cooper J."/>
            <person name="Damon W."/>
            <person name="Desjardin D."/>
            <person name="Finy P."/>
            <person name="Geml J."/>
            <person name="Haridas S."/>
            <person name="Hughes K."/>
            <person name="Justo A."/>
            <person name="Karasinski D."/>
            <person name="Kautmanova I."/>
            <person name="Kiss B."/>
            <person name="Kocsube S."/>
            <person name="Kotiranta H."/>
            <person name="LaButti K.M."/>
            <person name="Lechner B.E."/>
            <person name="Liimatainen K."/>
            <person name="Lipzen A."/>
            <person name="Lukacs Z."/>
            <person name="Mihaltcheva S."/>
            <person name="Morgado L.N."/>
            <person name="Niskanen T."/>
            <person name="Noordeloos M.E."/>
            <person name="Ohm R.A."/>
            <person name="Ortiz-Santana B."/>
            <person name="Ovrebo C."/>
            <person name="Racz N."/>
            <person name="Riley R."/>
            <person name="Savchenko A."/>
            <person name="Shiryaev A."/>
            <person name="Soop K."/>
            <person name="Spirin V."/>
            <person name="Szebenyi C."/>
            <person name="Tomsovsky M."/>
            <person name="Tulloss R.E."/>
            <person name="Uehling J."/>
            <person name="Grigoriev I.V."/>
            <person name="Vagvolgyi C."/>
            <person name="Papp T."/>
            <person name="Martin F.M."/>
            <person name="Miettinen O."/>
            <person name="Hibbett D.S."/>
            <person name="Nagy L.G."/>
        </authorList>
    </citation>
    <scope>NUCLEOTIDE SEQUENCE [LARGE SCALE GENOMIC DNA]</scope>
    <source>
        <strain evidence="3 4">CBS 309.79</strain>
    </source>
</reference>
<dbReference type="Gene3D" id="3.40.50.300">
    <property type="entry name" value="P-loop containing nucleotide triphosphate hydrolases"/>
    <property type="match status" value="1"/>
</dbReference>
<dbReference type="InterPro" id="IPR027417">
    <property type="entry name" value="P-loop_NTPase"/>
</dbReference>
<dbReference type="PANTHER" id="PTHR10039">
    <property type="entry name" value="AMELOGENIN"/>
    <property type="match status" value="1"/>
</dbReference>
<evidence type="ECO:0000313" key="4">
    <source>
        <dbReference type="Proteomes" id="UP000305067"/>
    </source>
</evidence>
<sequence>MNEPLSDAQEEARRILDSYDSIRHAGYNQYLEERRVQEEAAKALGEEITEDIQSILQLGGLEYAIDGHMSTFEQTLRTVEMGIKHSIEGLQSTMILKIDEGSKRAHHADILSNLICANGASWNPAAACLSGTRLHIIDRTVQWLLCPDSSQPPNSAACLLLCDVSGSGKTTVAHTVCQQLSSDDHNLISFFFERGDPLRNNRTIMSTITRQVCALSEAIATEVRMKLERDPSLACAPLPRQFEQLLLVPCCRSPPSTPIIIVIDVLDEAFTDTTGSEVTGVLAQGLPKLPASFRFFITSRPRREINSLERCRPHLTFQSIDITSDENLADIEQLSRQKLSAVRDQAQIEDKAWPPEDVFIDFITLAQGLKRQTRLQASEYLGQGGQVDGVGALGGSDSKDCVDSTGAL</sequence>
<organism evidence="3 4">
    <name type="scientific">Pterulicium gracile</name>
    <dbReference type="NCBI Taxonomy" id="1884261"/>
    <lineage>
        <taxon>Eukaryota</taxon>
        <taxon>Fungi</taxon>
        <taxon>Dikarya</taxon>
        <taxon>Basidiomycota</taxon>
        <taxon>Agaricomycotina</taxon>
        <taxon>Agaricomycetes</taxon>
        <taxon>Agaricomycetidae</taxon>
        <taxon>Agaricales</taxon>
        <taxon>Pleurotineae</taxon>
        <taxon>Pterulaceae</taxon>
        <taxon>Pterulicium</taxon>
    </lineage>
</organism>
<dbReference type="STRING" id="1884261.A0A5C3QN05"/>
<dbReference type="OrthoDB" id="3038309at2759"/>
<keyword evidence="1" id="KW-0677">Repeat</keyword>
<evidence type="ECO:0000259" key="2">
    <source>
        <dbReference type="Pfam" id="PF24883"/>
    </source>
</evidence>
<accession>A0A5C3QN05</accession>
<name>A0A5C3QN05_9AGAR</name>
<feature type="domain" description="Nephrocystin 3-like N-terminal" evidence="2">
    <location>
        <begin position="152"/>
        <end position="300"/>
    </location>
</feature>
<dbReference type="EMBL" id="ML178820">
    <property type="protein sequence ID" value="TFL03296.1"/>
    <property type="molecule type" value="Genomic_DNA"/>
</dbReference>